<organism evidence="1 2">
    <name type="scientific">Melipona bicolor</name>
    <dbReference type="NCBI Taxonomy" id="60889"/>
    <lineage>
        <taxon>Eukaryota</taxon>
        <taxon>Metazoa</taxon>
        <taxon>Ecdysozoa</taxon>
        <taxon>Arthropoda</taxon>
        <taxon>Hexapoda</taxon>
        <taxon>Insecta</taxon>
        <taxon>Pterygota</taxon>
        <taxon>Neoptera</taxon>
        <taxon>Endopterygota</taxon>
        <taxon>Hymenoptera</taxon>
        <taxon>Apocrita</taxon>
        <taxon>Aculeata</taxon>
        <taxon>Apoidea</taxon>
        <taxon>Anthophila</taxon>
        <taxon>Apidae</taxon>
        <taxon>Melipona</taxon>
    </lineage>
</organism>
<protein>
    <submittedName>
        <fullName evidence="1">Uncharacterized protein</fullName>
    </submittedName>
</protein>
<gene>
    <name evidence="1" type="ORF">K0M31_013940</name>
</gene>
<dbReference type="AlphaFoldDB" id="A0AA40KTU0"/>
<dbReference type="Proteomes" id="UP001177670">
    <property type="component" value="Unassembled WGS sequence"/>
</dbReference>
<evidence type="ECO:0000313" key="1">
    <source>
        <dbReference type="EMBL" id="KAK1132557.1"/>
    </source>
</evidence>
<dbReference type="EMBL" id="JAHYIQ010000004">
    <property type="protein sequence ID" value="KAK1132557.1"/>
    <property type="molecule type" value="Genomic_DNA"/>
</dbReference>
<evidence type="ECO:0000313" key="2">
    <source>
        <dbReference type="Proteomes" id="UP001177670"/>
    </source>
</evidence>
<accession>A0AA40KTU0</accession>
<name>A0AA40KTU0_9HYME</name>
<sequence length="102" mass="11671">MADNGAVVRAVEERLGLGKKKEEKVGKEKKEKERREKRVAIISRALSGQRRRRTGAVEEETIRSPLRDFRAINHGQPAIVPIEFPIIRELFAKRSARLRTAL</sequence>
<keyword evidence="2" id="KW-1185">Reference proteome</keyword>
<comment type="caution">
    <text evidence="1">The sequence shown here is derived from an EMBL/GenBank/DDBJ whole genome shotgun (WGS) entry which is preliminary data.</text>
</comment>
<reference evidence="1" key="1">
    <citation type="submission" date="2021-10" db="EMBL/GenBank/DDBJ databases">
        <title>Melipona bicolor Genome sequencing and assembly.</title>
        <authorList>
            <person name="Araujo N.S."/>
            <person name="Arias M.C."/>
        </authorList>
    </citation>
    <scope>NUCLEOTIDE SEQUENCE</scope>
    <source>
        <strain evidence="1">USP_2M_L1-L4_2017</strain>
        <tissue evidence="1">Whole body</tissue>
    </source>
</reference>
<proteinExistence type="predicted"/>